<dbReference type="Proteomes" id="UP000817854">
    <property type="component" value="Unassembled WGS sequence"/>
</dbReference>
<keyword evidence="1" id="KW-0732">Signal</keyword>
<feature type="chain" id="PRO_5046835709" description="Lipoprotein" evidence="1">
    <location>
        <begin position="22"/>
        <end position="210"/>
    </location>
</feature>
<dbReference type="PROSITE" id="PS51257">
    <property type="entry name" value="PROKAR_LIPOPROTEIN"/>
    <property type="match status" value="1"/>
</dbReference>
<dbReference type="RefSeq" id="WP_140963398.1">
    <property type="nucleotide sequence ID" value="NZ_VEVQ02000011.1"/>
</dbReference>
<gene>
    <name evidence="2" type="ORF">FIA58_015430</name>
</gene>
<evidence type="ECO:0000313" key="2">
    <source>
        <dbReference type="EMBL" id="NHN27074.1"/>
    </source>
</evidence>
<feature type="signal peptide" evidence="1">
    <location>
        <begin position="1"/>
        <end position="21"/>
    </location>
</feature>
<protein>
    <recommendedName>
        <fullName evidence="4">Lipoprotein</fullName>
    </recommendedName>
</protein>
<reference evidence="2" key="2">
    <citation type="submission" date="2020-02" db="EMBL/GenBank/DDBJ databases">
        <title>Flavobacterium profundi sp. nov., isolated from a deep-sea seamount.</title>
        <authorList>
            <person name="Zhang D.-C."/>
        </authorList>
    </citation>
    <scope>NUCLEOTIDE SEQUENCE</scope>
    <source>
        <strain evidence="2">EC11</strain>
    </source>
</reference>
<organism evidence="2 3">
    <name type="scientific">Flavobacterium jejuense</name>
    <dbReference type="NCBI Taxonomy" id="1544455"/>
    <lineage>
        <taxon>Bacteria</taxon>
        <taxon>Pseudomonadati</taxon>
        <taxon>Bacteroidota</taxon>
        <taxon>Flavobacteriia</taxon>
        <taxon>Flavobacteriales</taxon>
        <taxon>Flavobacteriaceae</taxon>
        <taxon>Flavobacterium</taxon>
    </lineage>
</organism>
<evidence type="ECO:0000313" key="3">
    <source>
        <dbReference type="Proteomes" id="UP000817854"/>
    </source>
</evidence>
<name>A0ABX0IT78_9FLAO</name>
<comment type="caution">
    <text evidence="2">The sequence shown here is derived from an EMBL/GenBank/DDBJ whole genome shotgun (WGS) entry which is preliminary data.</text>
</comment>
<evidence type="ECO:0008006" key="4">
    <source>
        <dbReference type="Google" id="ProtNLM"/>
    </source>
</evidence>
<evidence type="ECO:0000256" key="1">
    <source>
        <dbReference type="SAM" id="SignalP"/>
    </source>
</evidence>
<sequence length="210" mass="24600">MKYIVALFILFLSLISCNDYSKQNEESLKLAEKKEAVFKTISKKWSFIFPDAKPEVNKTIEEWNEWEQFKRELKEKPKTSLLAFQLKVKTVSKRADSLTLSVPENFNIPQVRSRLVTLNTKIKSLDTFIHLEEIPEKRILSLITEINEEIKGVYTQWDEIIIKKAIPKEVGEDVMIRALDTTRLANKKFQEKVIENDKNQPLEIEQKDSI</sequence>
<accession>A0ABX0IT78</accession>
<proteinExistence type="predicted"/>
<reference evidence="2" key="1">
    <citation type="submission" date="2019-05" db="EMBL/GenBank/DDBJ databases">
        <authorList>
            <person name="Lianzixin W."/>
        </authorList>
    </citation>
    <scope>NUCLEOTIDE SEQUENCE</scope>
    <source>
        <strain evidence="2">EC11</strain>
    </source>
</reference>
<dbReference type="EMBL" id="VEVQ02000011">
    <property type="protein sequence ID" value="NHN27074.1"/>
    <property type="molecule type" value="Genomic_DNA"/>
</dbReference>
<keyword evidence="3" id="KW-1185">Reference proteome</keyword>